<accession>A0A7G9RHS2</accession>
<sequence length="442" mass="46605">MGAALFLAVVLPSALHRQAVSAPMVLLVVGGAIGLLPLPEGFRPSPIEHRAFVEHLTEFCVVVALMGVGLALDRPLRLRDRSTWRRWGATWRLLAFAMPLTIGATALLGWWAMGLAPAAALLLGAVLAPTDPVLASDVQVEGPTTLDPDGADEAGVEDDPLESIDEHDEVRFALTSEAGLNDGLAFPFVYAAIALATLGGVGEWGLHWLAWDLVGKVVLGIVVGVAVGTLLAKVAFRGPAPSLRLAETGEPLMALAAVLLSYGVTEVVGGYGFLAVFACAMALRSAERSHEYHVHMHGLVERLERLLTLIVLLLLGVAITNGLLVHLTWQGALVGLLLVFVVRPLSGLVSLRVNRSGPQAGGHVLAPRERTAVAFLGVRGVGSLYYLAYAAGHADFGHLEQLWATVAFTITASVLVHGVAATPVMRRLDAARDRETAAPQAS</sequence>
<evidence type="ECO:0000256" key="8">
    <source>
        <dbReference type="SAM" id="Phobius"/>
    </source>
</evidence>
<evidence type="ECO:0000256" key="7">
    <source>
        <dbReference type="ARBA" id="ARBA00023136"/>
    </source>
</evidence>
<feature type="transmembrane region" description="Helical" evidence="8">
    <location>
        <begin position="184"/>
        <end position="206"/>
    </location>
</feature>
<feature type="domain" description="Cation/H+ exchanger transmembrane" evidence="9">
    <location>
        <begin position="7"/>
        <end position="426"/>
    </location>
</feature>
<dbReference type="InterPro" id="IPR006153">
    <property type="entry name" value="Cation/H_exchanger_TM"/>
</dbReference>
<proteinExistence type="predicted"/>
<evidence type="ECO:0000256" key="1">
    <source>
        <dbReference type="ARBA" id="ARBA00004651"/>
    </source>
</evidence>
<dbReference type="PANTHER" id="PTHR32507">
    <property type="entry name" value="NA(+)/H(+) ANTIPORTER 1"/>
    <property type="match status" value="1"/>
</dbReference>
<name>A0A7G9RHS2_9ACTN</name>
<keyword evidence="3" id="KW-0050">Antiport</keyword>
<dbReference type="GO" id="GO:1902600">
    <property type="term" value="P:proton transmembrane transport"/>
    <property type="evidence" value="ECO:0007669"/>
    <property type="project" value="InterPro"/>
</dbReference>
<protein>
    <submittedName>
        <fullName evidence="10">Cation:proton antiporter</fullName>
    </submittedName>
</protein>
<dbReference type="PANTHER" id="PTHR32507:SF8">
    <property type="entry name" value="CNH1P"/>
    <property type="match status" value="1"/>
</dbReference>
<evidence type="ECO:0000256" key="6">
    <source>
        <dbReference type="ARBA" id="ARBA00023065"/>
    </source>
</evidence>
<feature type="transmembrane region" description="Helical" evidence="8">
    <location>
        <begin position="372"/>
        <end position="390"/>
    </location>
</feature>
<evidence type="ECO:0000256" key="2">
    <source>
        <dbReference type="ARBA" id="ARBA00022448"/>
    </source>
</evidence>
<feature type="transmembrane region" description="Helical" evidence="8">
    <location>
        <begin position="306"/>
        <end position="325"/>
    </location>
</feature>
<gene>
    <name evidence="10" type="ORF">H9L09_18380</name>
</gene>
<keyword evidence="2" id="KW-0813">Transport</keyword>
<dbReference type="GO" id="GO:0005886">
    <property type="term" value="C:plasma membrane"/>
    <property type="evidence" value="ECO:0007669"/>
    <property type="project" value="UniProtKB-SubCell"/>
</dbReference>
<organism evidence="10 11">
    <name type="scientific">Nocardioides mesophilus</name>
    <dbReference type="NCBI Taxonomy" id="433659"/>
    <lineage>
        <taxon>Bacteria</taxon>
        <taxon>Bacillati</taxon>
        <taxon>Actinomycetota</taxon>
        <taxon>Actinomycetes</taxon>
        <taxon>Propionibacteriales</taxon>
        <taxon>Nocardioidaceae</taxon>
        <taxon>Nocardioides</taxon>
    </lineage>
</organism>
<feature type="transmembrane region" description="Helical" evidence="8">
    <location>
        <begin position="213"/>
        <end position="232"/>
    </location>
</feature>
<keyword evidence="7 8" id="KW-0472">Membrane</keyword>
<evidence type="ECO:0000256" key="3">
    <source>
        <dbReference type="ARBA" id="ARBA00022449"/>
    </source>
</evidence>
<dbReference type="Proteomes" id="UP000515947">
    <property type="component" value="Chromosome"/>
</dbReference>
<feature type="transmembrane region" description="Helical" evidence="8">
    <location>
        <begin position="51"/>
        <end position="72"/>
    </location>
</feature>
<keyword evidence="11" id="KW-1185">Reference proteome</keyword>
<reference evidence="10 11" key="1">
    <citation type="submission" date="2020-08" db="EMBL/GenBank/DDBJ databases">
        <title>Genome sequence of Nocardioides mesophilus KACC 16243T.</title>
        <authorList>
            <person name="Hyun D.-W."/>
            <person name="Bae J.-W."/>
        </authorList>
    </citation>
    <scope>NUCLEOTIDE SEQUENCE [LARGE SCALE GENOMIC DNA]</scope>
    <source>
        <strain evidence="10 11">KACC 16243</strain>
    </source>
</reference>
<keyword evidence="4 8" id="KW-0812">Transmembrane</keyword>
<feature type="transmembrane region" description="Helical" evidence="8">
    <location>
        <begin position="93"/>
        <end position="113"/>
    </location>
</feature>
<keyword evidence="5 8" id="KW-1133">Transmembrane helix</keyword>
<feature type="transmembrane region" description="Helical" evidence="8">
    <location>
        <begin position="252"/>
        <end position="285"/>
    </location>
</feature>
<evidence type="ECO:0000256" key="4">
    <source>
        <dbReference type="ARBA" id="ARBA00022692"/>
    </source>
</evidence>
<feature type="transmembrane region" description="Helical" evidence="8">
    <location>
        <begin position="402"/>
        <end position="424"/>
    </location>
</feature>
<comment type="subcellular location">
    <subcellularLocation>
        <location evidence="1">Cell membrane</location>
        <topology evidence="1">Multi-pass membrane protein</topology>
    </subcellularLocation>
</comment>
<feature type="transmembrane region" description="Helical" evidence="8">
    <location>
        <begin position="331"/>
        <end position="351"/>
    </location>
</feature>
<dbReference type="KEGG" id="nmes:H9L09_18380"/>
<dbReference type="EMBL" id="CP060713">
    <property type="protein sequence ID" value="QNN55147.1"/>
    <property type="molecule type" value="Genomic_DNA"/>
</dbReference>
<evidence type="ECO:0000313" key="11">
    <source>
        <dbReference type="Proteomes" id="UP000515947"/>
    </source>
</evidence>
<dbReference type="GO" id="GO:0015297">
    <property type="term" value="F:antiporter activity"/>
    <property type="evidence" value="ECO:0007669"/>
    <property type="project" value="UniProtKB-KW"/>
</dbReference>
<dbReference type="Pfam" id="PF00999">
    <property type="entry name" value="Na_H_Exchanger"/>
    <property type="match status" value="1"/>
</dbReference>
<keyword evidence="6" id="KW-0406">Ion transport</keyword>
<evidence type="ECO:0000256" key="5">
    <source>
        <dbReference type="ARBA" id="ARBA00022989"/>
    </source>
</evidence>
<evidence type="ECO:0000259" key="9">
    <source>
        <dbReference type="Pfam" id="PF00999"/>
    </source>
</evidence>
<evidence type="ECO:0000313" key="10">
    <source>
        <dbReference type="EMBL" id="QNN55147.1"/>
    </source>
</evidence>
<dbReference type="AlphaFoldDB" id="A0A7G9RHS2"/>